<proteinExistence type="predicted"/>
<dbReference type="EMBL" id="AY228468">
    <property type="protein sequence ID" value="ABP35479.1"/>
    <property type="molecule type" value="Genomic_DNA"/>
</dbReference>
<keyword evidence="1" id="KW-0934">Plastid</keyword>
<protein>
    <submittedName>
        <fullName evidence="1">ORF46g</fullName>
    </submittedName>
</protein>
<dbReference type="AlphaFoldDB" id="A4QME2"/>
<dbReference type="RefSeq" id="YP_001152239.1">
    <property type="nucleotide sequence ID" value="NC_004677.2"/>
</dbReference>
<evidence type="ECO:0000313" key="1">
    <source>
        <dbReference type="EMBL" id="ABP35479.1"/>
    </source>
</evidence>
<organism evidence="1">
    <name type="scientific">Pinus koraiensis</name>
    <name type="common">Korean pine</name>
    <dbReference type="NCBI Taxonomy" id="88728"/>
    <lineage>
        <taxon>Eukaryota</taxon>
        <taxon>Viridiplantae</taxon>
        <taxon>Streptophyta</taxon>
        <taxon>Embryophyta</taxon>
        <taxon>Tracheophyta</taxon>
        <taxon>Spermatophyta</taxon>
        <taxon>Pinopsida</taxon>
        <taxon>Pinidae</taxon>
        <taxon>Conifers I</taxon>
        <taxon>Pinales</taxon>
        <taxon>Pinaceae</taxon>
        <taxon>Pinus</taxon>
        <taxon>Pinus subgen. Strobus</taxon>
    </lineage>
</organism>
<accession>A4QME2</accession>
<dbReference type="GeneID" id="5048592"/>
<reference evidence="1" key="1">
    <citation type="submission" date="2007-04" db="EMBL/GenBank/DDBJ databases">
        <authorList>
            <person name="Noh E.W."/>
            <person name="Lee J.S."/>
            <person name="Choi Y.I."/>
            <person name="Han M.S."/>
            <person name="Yi Y.S."/>
            <person name="Han S.U."/>
        </authorList>
    </citation>
    <scope>NUCLEOTIDE SEQUENCE</scope>
</reference>
<keyword evidence="1" id="KW-0150">Chloroplast</keyword>
<geneLocation type="chloroplast" evidence="1"/>
<name>A4QME2_PINKO</name>
<sequence>MPKFLSDPSSNKIPMLHWPILLQKEYLWLKEKNRDQLHDNSNDLIV</sequence>